<evidence type="ECO:0000313" key="2">
    <source>
        <dbReference type="EMBL" id="ADB15949.1"/>
    </source>
</evidence>
<dbReference type="Proteomes" id="UP000001887">
    <property type="component" value="Chromosome"/>
</dbReference>
<evidence type="ECO:0000313" key="3">
    <source>
        <dbReference type="Proteomes" id="UP000001887"/>
    </source>
</evidence>
<dbReference type="NCBIfam" id="TIGR02532">
    <property type="entry name" value="IV_pilin_GFxxxE"/>
    <property type="match status" value="1"/>
</dbReference>
<name>D2QW74_PIRSD</name>
<dbReference type="InterPro" id="IPR027558">
    <property type="entry name" value="Pre_pil_HX9DG_C"/>
</dbReference>
<dbReference type="PROSITE" id="PS00409">
    <property type="entry name" value="PROKAR_NTER_METHYL"/>
    <property type="match status" value="1"/>
</dbReference>
<dbReference type="eggNOG" id="COG2165">
    <property type="taxonomic scope" value="Bacteria"/>
</dbReference>
<reference evidence="2 3" key="1">
    <citation type="journal article" date="2009" name="Stand. Genomic Sci.">
        <title>Complete genome sequence of Pirellula staleyi type strain (ATCC 27377).</title>
        <authorList>
            <person name="Clum A."/>
            <person name="Tindall B.J."/>
            <person name="Sikorski J."/>
            <person name="Ivanova N."/>
            <person name="Mavrommatis K."/>
            <person name="Lucas S."/>
            <person name="Glavina del Rio T."/>
            <person name="Nolan M."/>
            <person name="Chen F."/>
            <person name="Tice H."/>
            <person name="Pitluck S."/>
            <person name="Cheng J.F."/>
            <person name="Chertkov O."/>
            <person name="Brettin T."/>
            <person name="Han C."/>
            <person name="Detter J.C."/>
            <person name="Kuske C."/>
            <person name="Bruce D."/>
            <person name="Goodwin L."/>
            <person name="Ovchinikova G."/>
            <person name="Pati A."/>
            <person name="Mikhailova N."/>
            <person name="Chen A."/>
            <person name="Palaniappan K."/>
            <person name="Land M."/>
            <person name="Hauser L."/>
            <person name="Chang Y.J."/>
            <person name="Jeffries C.D."/>
            <person name="Chain P."/>
            <person name="Rohde M."/>
            <person name="Goker M."/>
            <person name="Bristow J."/>
            <person name="Eisen J.A."/>
            <person name="Markowitz V."/>
            <person name="Hugenholtz P."/>
            <person name="Kyrpides N.C."/>
            <person name="Klenk H.P."/>
            <person name="Lapidus A."/>
        </authorList>
    </citation>
    <scope>NUCLEOTIDE SEQUENCE [LARGE SCALE GENOMIC DNA]</scope>
    <source>
        <strain evidence="3">ATCC 27377 / DSM 6068 / ICPB 4128</strain>
    </source>
</reference>
<organism evidence="2 3">
    <name type="scientific">Pirellula staleyi (strain ATCC 27377 / DSM 6068 / ICPB 4128)</name>
    <name type="common">Pirella staleyi</name>
    <dbReference type="NCBI Taxonomy" id="530564"/>
    <lineage>
        <taxon>Bacteria</taxon>
        <taxon>Pseudomonadati</taxon>
        <taxon>Planctomycetota</taxon>
        <taxon>Planctomycetia</taxon>
        <taxon>Pirellulales</taxon>
        <taxon>Pirellulaceae</taxon>
        <taxon>Pirellula</taxon>
    </lineage>
</organism>
<dbReference type="Pfam" id="PF07963">
    <property type="entry name" value="N_methyl"/>
    <property type="match status" value="1"/>
</dbReference>
<dbReference type="InterPro" id="IPR045584">
    <property type="entry name" value="Pilin-like"/>
</dbReference>
<dbReference type="PANTHER" id="PTHR30093:SF2">
    <property type="entry name" value="TYPE II SECRETION SYSTEM PROTEIN H"/>
    <property type="match status" value="1"/>
</dbReference>
<dbReference type="PANTHER" id="PTHR30093">
    <property type="entry name" value="GENERAL SECRETION PATHWAY PROTEIN G"/>
    <property type="match status" value="1"/>
</dbReference>
<dbReference type="Gene3D" id="3.30.700.10">
    <property type="entry name" value="Glycoprotein, Type 4 Pilin"/>
    <property type="match status" value="1"/>
</dbReference>
<proteinExistence type="predicted"/>
<dbReference type="HOGENOM" id="CLU_041661_0_0_0"/>
<keyword evidence="3" id="KW-1185">Reference proteome</keyword>
<evidence type="ECO:0000259" key="1">
    <source>
        <dbReference type="Pfam" id="PF07596"/>
    </source>
</evidence>
<dbReference type="OrthoDB" id="272450at2"/>
<dbReference type="STRING" id="530564.Psta_1271"/>
<dbReference type="SUPFAM" id="SSF54523">
    <property type="entry name" value="Pili subunits"/>
    <property type="match status" value="1"/>
</dbReference>
<dbReference type="NCBIfam" id="TIGR04294">
    <property type="entry name" value="pre_pil_HX9DG"/>
    <property type="match status" value="1"/>
</dbReference>
<dbReference type="AlphaFoldDB" id="D2QW74"/>
<dbReference type="InterPro" id="IPR011453">
    <property type="entry name" value="DUF1559"/>
</dbReference>
<dbReference type="EMBL" id="CP001848">
    <property type="protein sequence ID" value="ADB15949.1"/>
    <property type="molecule type" value="Genomic_DNA"/>
</dbReference>
<sequence precursor="true">MLNRSQWISRKGFTLVELLVVIAIIGVLVALLLPAVQAAREAARRSQCSNNLKQIGIALHNFHDTFGKFPVGAIDDDNRSFAWRTYILPYVEQTAMYDQLVAQGLYIPPNMGGSDTPNVDGFNTINNFVETNIGDSTNTVVGTLMKTKMAFYTCPSDVLPQFDNNGYGKANYCASVGPNVDPTNWAGCAVLKGDRLGGIMVPSNDNVKNYPSTFASIIDGSSNTIMVGEVTESEAVRTNNTGDGRYPIWPGGNNNGGCNGVNGSGAVFRATDAAYFINRKVGDESNMSFGSKHPNGAMFGLGDASVRFVSQTIDSTVYYAAGTKAGGESLQLP</sequence>
<feature type="domain" description="DUF1559" evidence="1">
    <location>
        <begin position="37"/>
        <end position="315"/>
    </location>
</feature>
<dbReference type="KEGG" id="psl:Psta_1271"/>
<accession>D2QW74</accession>
<dbReference type="InterPro" id="IPR012902">
    <property type="entry name" value="N_methyl_site"/>
</dbReference>
<protein>
    <recommendedName>
        <fullName evidence="1">DUF1559 domain-containing protein</fullName>
    </recommendedName>
</protein>
<dbReference type="Pfam" id="PF07596">
    <property type="entry name" value="SBP_bac_10"/>
    <property type="match status" value="1"/>
</dbReference>
<gene>
    <name evidence="2" type="ordered locus">Psta_1271</name>
</gene>